<name>A0A5E5BCP8_9BURK</name>
<proteinExistence type="predicted"/>
<evidence type="ECO:0000313" key="1">
    <source>
        <dbReference type="EMBL" id="VVE82872.1"/>
    </source>
</evidence>
<evidence type="ECO:0000313" key="2">
    <source>
        <dbReference type="Proteomes" id="UP000335538"/>
    </source>
</evidence>
<dbReference type="EMBL" id="CABPSR010000011">
    <property type="protein sequence ID" value="VVE82872.1"/>
    <property type="molecule type" value="Genomic_DNA"/>
</dbReference>
<organism evidence="1 2">
    <name type="scientific">Pandoraea sputorum</name>
    <dbReference type="NCBI Taxonomy" id="93222"/>
    <lineage>
        <taxon>Bacteria</taxon>
        <taxon>Pseudomonadati</taxon>
        <taxon>Pseudomonadota</taxon>
        <taxon>Betaproteobacteria</taxon>
        <taxon>Burkholderiales</taxon>
        <taxon>Burkholderiaceae</taxon>
        <taxon>Pandoraea</taxon>
    </lineage>
</organism>
<reference evidence="1 2" key="1">
    <citation type="submission" date="2019-08" db="EMBL/GenBank/DDBJ databases">
        <authorList>
            <person name="Peeters C."/>
        </authorList>
    </citation>
    <scope>NUCLEOTIDE SEQUENCE [LARGE SCALE GENOMIC DNA]</scope>
    <source>
        <strain evidence="1 2">LMG 31121</strain>
    </source>
</reference>
<dbReference type="Proteomes" id="UP000335538">
    <property type="component" value="Unassembled WGS sequence"/>
</dbReference>
<dbReference type="RefSeq" id="WP_150810489.1">
    <property type="nucleotide sequence ID" value="NZ_CABPSR010000011.1"/>
</dbReference>
<dbReference type="AlphaFoldDB" id="A0A5E5BCP8"/>
<evidence type="ECO:0008006" key="3">
    <source>
        <dbReference type="Google" id="ProtNLM"/>
    </source>
</evidence>
<accession>A0A5E5BCP8</accession>
<protein>
    <recommendedName>
        <fullName evidence="3">DUF2591 domain-containing protein</fullName>
    </recommendedName>
</protein>
<gene>
    <name evidence="1" type="ORF">PSP31121_04010</name>
</gene>
<sequence>MIDRELLELAAKAAGLTKLTCWSEEIRDYDSPHYGMAALHASGCGGECGSWNPLEDDGDALRLAVKLRIAIHYEFSMDKEDEDVVEALVNQDRANVWRGMSMGLSGDANVAVRTAIVRAAAEIGKGM</sequence>